<dbReference type="AlphaFoldDB" id="A0AAV5GVD7"/>
<dbReference type="SUPFAM" id="SSF50729">
    <property type="entry name" value="PH domain-like"/>
    <property type="match status" value="1"/>
</dbReference>
<gene>
    <name evidence="3" type="ORF">Rhopal_006954-T1</name>
</gene>
<evidence type="ECO:0000259" key="2">
    <source>
        <dbReference type="PROSITE" id="PS50108"/>
    </source>
</evidence>
<proteinExistence type="predicted"/>
<evidence type="ECO:0000313" key="4">
    <source>
        <dbReference type="Proteomes" id="UP001342314"/>
    </source>
</evidence>
<feature type="domain" description="CRIB" evidence="2">
    <location>
        <begin position="83"/>
        <end position="96"/>
    </location>
</feature>
<dbReference type="EMBL" id="BQKY01000015">
    <property type="protein sequence ID" value="GJN93895.1"/>
    <property type="molecule type" value="Genomic_DNA"/>
</dbReference>
<dbReference type="InterPro" id="IPR011993">
    <property type="entry name" value="PH-like_dom_sf"/>
</dbReference>
<name>A0AAV5GVD7_9BASI</name>
<dbReference type="PROSITE" id="PS50003">
    <property type="entry name" value="PH_DOMAIN"/>
    <property type="match status" value="1"/>
</dbReference>
<dbReference type="Gene3D" id="2.30.29.30">
    <property type="entry name" value="Pleckstrin-homology domain (PH domain)/Phosphotyrosine-binding domain (PTB)"/>
    <property type="match status" value="1"/>
</dbReference>
<comment type="caution">
    <text evidence="3">The sequence shown here is derived from an EMBL/GenBank/DDBJ whole genome shotgun (WGS) entry which is preliminary data.</text>
</comment>
<dbReference type="InterPro" id="IPR000095">
    <property type="entry name" value="CRIB_dom"/>
</dbReference>
<evidence type="ECO:0000259" key="1">
    <source>
        <dbReference type="PROSITE" id="PS50003"/>
    </source>
</evidence>
<evidence type="ECO:0008006" key="5">
    <source>
        <dbReference type="Google" id="ProtNLM"/>
    </source>
</evidence>
<dbReference type="InterPro" id="IPR001849">
    <property type="entry name" value="PH_domain"/>
</dbReference>
<feature type="domain" description="PH" evidence="1">
    <location>
        <begin position="1"/>
        <end position="79"/>
    </location>
</feature>
<dbReference type="PROSITE" id="PS50108">
    <property type="entry name" value="CRIB"/>
    <property type="match status" value="1"/>
</dbReference>
<accession>A0AAV5GVD7</accession>
<reference evidence="3 4" key="1">
    <citation type="submission" date="2021-12" db="EMBL/GenBank/DDBJ databases">
        <title>High titer production of polyol ester of fatty acids by Rhodotorula paludigena BS15 towards product separation-free biomass refinery.</title>
        <authorList>
            <person name="Mano J."/>
            <person name="Ono H."/>
            <person name="Tanaka T."/>
            <person name="Naito K."/>
            <person name="Sushida H."/>
            <person name="Ike M."/>
            <person name="Tokuyasu K."/>
            <person name="Kitaoka M."/>
        </authorList>
    </citation>
    <scope>NUCLEOTIDE SEQUENCE [LARGE SCALE GENOMIC DNA]</scope>
    <source>
        <strain evidence="3 4">BS15</strain>
    </source>
</reference>
<dbReference type="Proteomes" id="UP001342314">
    <property type="component" value="Unassembled WGS sequence"/>
</dbReference>
<sequence length="169" mass="18391">MWGKKWLVLREQTLSFCKSETSTTTPSTTIELSDVTSVTREDLKPFCLAIATTARPYYLALKSDEELYAWMDDIYARSSLMGVSSPTNSVHQVHVGVASASALGLSGFAMPHSDELPDPDCLSDTIRGMTGDDGSRTFSCPDAWSSEDAAPDFALTSHIDDHDTGPITY</sequence>
<dbReference type="Pfam" id="PF00169">
    <property type="entry name" value="PH"/>
    <property type="match status" value="1"/>
</dbReference>
<protein>
    <recommendedName>
        <fullName evidence="5">PH domain-containing protein</fullName>
    </recommendedName>
</protein>
<organism evidence="3 4">
    <name type="scientific">Rhodotorula paludigena</name>
    <dbReference type="NCBI Taxonomy" id="86838"/>
    <lineage>
        <taxon>Eukaryota</taxon>
        <taxon>Fungi</taxon>
        <taxon>Dikarya</taxon>
        <taxon>Basidiomycota</taxon>
        <taxon>Pucciniomycotina</taxon>
        <taxon>Microbotryomycetes</taxon>
        <taxon>Sporidiobolales</taxon>
        <taxon>Sporidiobolaceae</taxon>
        <taxon>Rhodotorula</taxon>
    </lineage>
</organism>
<keyword evidence="4" id="KW-1185">Reference proteome</keyword>
<evidence type="ECO:0000313" key="3">
    <source>
        <dbReference type="EMBL" id="GJN93895.1"/>
    </source>
</evidence>